<organism evidence="4 5">
    <name type="scientific">Priestia endophytica DSM 13796</name>
    <dbReference type="NCBI Taxonomy" id="1121089"/>
    <lineage>
        <taxon>Bacteria</taxon>
        <taxon>Bacillati</taxon>
        <taxon>Bacillota</taxon>
        <taxon>Bacilli</taxon>
        <taxon>Bacillales</taxon>
        <taxon>Bacillaceae</taxon>
        <taxon>Priestia</taxon>
    </lineage>
</organism>
<evidence type="ECO:0000313" key="5">
    <source>
        <dbReference type="Proteomes" id="UP000182762"/>
    </source>
</evidence>
<sequence length="337" mass="37385">MKRIVCTEPHQFKVVETEIPVRTEKEALVKVKRVGICGTDLHAYQGNQPFFTYPRVLGHELSGYIAEAPESHSNLHKGNQVSIIPYIECGHCIACRKGKTNCCTDMRVMGVHIDGGMSEVIAVPLDHLLDTSGLSLDEAAMVEPLSIGAHAVNRAHVQKEDVVLVIGAGPIGLGVMAFAKESGATVIGMDISDERLDFAKKWANIDYTINGANSPLETLQTLTNEDLPTIVFDATGNVNSMEEAFHYPAHGGKLVYVGLVKSHLTFFNPEFHKKELTLLGSRNATKEDFYKVIEMLKSKKIDLELYITHRTSFEEMPKAFQQWLNPKERVIKAVIEI</sequence>
<name>A0A1I6BMD4_9BACI</name>
<dbReference type="SUPFAM" id="SSF50129">
    <property type="entry name" value="GroES-like"/>
    <property type="match status" value="1"/>
</dbReference>
<evidence type="ECO:0000256" key="1">
    <source>
        <dbReference type="ARBA" id="ARBA00023002"/>
    </source>
</evidence>
<gene>
    <name evidence="4" type="ORF">SAMN02745910_03832</name>
</gene>
<keyword evidence="1" id="KW-0560">Oxidoreductase</keyword>
<dbReference type="RefSeq" id="WP_061802406.1">
    <property type="nucleotide sequence ID" value="NZ_FOXX01000011.1"/>
</dbReference>
<comment type="caution">
    <text evidence="4">The sequence shown here is derived from an EMBL/GenBank/DDBJ whole genome shotgun (WGS) entry which is preliminary data.</text>
</comment>
<dbReference type="Proteomes" id="UP000182762">
    <property type="component" value="Unassembled WGS sequence"/>
</dbReference>
<protein>
    <recommendedName>
        <fullName evidence="6">2-desacetyl-2-hydroxyethyl bacteriochlorophyllide A dehydrogenase</fullName>
    </recommendedName>
</protein>
<accession>A0A1I6BMD4</accession>
<dbReference type="InterPro" id="IPR036291">
    <property type="entry name" value="NAD(P)-bd_dom_sf"/>
</dbReference>
<evidence type="ECO:0000259" key="2">
    <source>
        <dbReference type="Pfam" id="PF00107"/>
    </source>
</evidence>
<dbReference type="InterPro" id="IPR011032">
    <property type="entry name" value="GroES-like_sf"/>
</dbReference>
<reference evidence="4 5" key="1">
    <citation type="submission" date="2016-10" db="EMBL/GenBank/DDBJ databases">
        <authorList>
            <person name="Varghese N."/>
            <person name="Submissions S."/>
        </authorList>
    </citation>
    <scope>NUCLEOTIDE SEQUENCE [LARGE SCALE GENOMIC DNA]</scope>
    <source>
        <strain evidence="4 5">DSM 13796</strain>
    </source>
</reference>
<dbReference type="Pfam" id="PF08240">
    <property type="entry name" value="ADH_N"/>
    <property type="match status" value="1"/>
</dbReference>
<dbReference type="Pfam" id="PF00107">
    <property type="entry name" value="ADH_zinc_N"/>
    <property type="match status" value="1"/>
</dbReference>
<dbReference type="InterPro" id="IPR013154">
    <property type="entry name" value="ADH-like_N"/>
</dbReference>
<evidence type="ECO:0000259" key="3">
    <source>
        <dbReference type="Pfam" id="PF08240"/>
    </source>
</evidence>
<dbReference type="CDD" id="cd08261">
    <property type="entry name" value="Zn_ADH7"/>
    <property type="match status" value="1"/>
</dbReference>
<dbReference type="SUPFAM" id="SSF51735">
    <property type="entry name" value="NAD(P)-binding Rossmann-fold domains"/>
    <property type="match status" value="1"/>
</dbReference>
<dbReference type="InterPro" id="IPR050129">
    <property type="entry name" value="Zn_alcohol_dh"/>
</dbReference>
<dbReference type="Gene3D" id="3.90.180.10">
    <property type="entry name" value="Medium-chain alcohol dehydrogenases, catalytic domain"/>
    <property type="match status" value="1"/>
</dbReference>
<dbReference type="EMBL" id="FOXX01000011">
    <property type="protein sequence ID" value="SFQ82092.1"/>
    <property type="molecule type" value="Genomic_DNA"/>
</dbReference>
<dbReference type="PANTHER" id="PTHR43401">
    <property type="entry name" value="L-THREONINE 3-DEHYDROGENASE"/>
    <property type="match status" value="1"/>
</dbReference>
<dbReference type="GeneID" id="93712407"/>
<evidence type="ECO:0000313" key="4">
    <source>
        <dbReference type="EMBL" id="SFQ82092.1"/>
    </source>
</evidence>
<dbReference type="Gene3D" id="3.40.50.720">
    <property type="entry name" value="NAD(P)-binding Rossmann-like Domain"/>
    <property type="match status" value="1"/>
</dbReference>
<dbReference type="PANTHER" id="PTHR43401:SF3">
    <property type="entry name" value="L-GALACTONATE-5-DEHYDROGENASE"/>
    <property type="match status" value="1"/>
</dbReference>
<feature type="domain" description="Alcohol dehydrogenase-like C-terminal" evidence="2">
    <location>
        <begin position="170"/>
        <end position="297"/>
    </location>
</feature>
<keyword evidence="5" id="KW-1185">Reference proteome</keyword>
<proteinExistence type="predicted"/>
<evidence type="ECO:0008006" key="6">
    <source>
        <dbReference type="Google" id="ProtNLM"/>
    </source>
</evidence>
<feature type="domain" description="Alcohol dehydrogenase-like N-terminal" evidence="3">
    <location>
        <begin position="24"/>
        <end position="129"/>
    </location>
</feature>
<dbReference type="InterPro" id="IPR013149">
    <property type="entry name" value="ADH-like_C"/>
</dbReference>